<dbReference type="PANTHER" id="PTHR34654:SF1">
    <property type="entry name" value="RNA-BINDING PROTEIN KHPA"/>
    <property type="match status" value="1"/>
</dbReference>
<evidence type="ECO:0000256" key="3">
    <source>
        <dbReference type="HAMAP-Rule" id="MF_00088"/>
    </source>
</evidence>
<evidence type="ECO:0000256" key="1">
    <source>
        <dbReference type="ARBA" id="ARBA00022490"/>
    </source>
</evidence>
<evidence type="ECO:0000313" key="4">
    <source>
        <dbReference type="EMBL" id="KYO66788.1"/>
    </source>
</evidence>
<accession>A0A162MNG6</accession>
<comment type="similarity">
    <text evidence="3">Belongs to the KhpA RNA-binding protein family.</text>
</comment>
<dbReference type="AlphaFoldDB" id="A0A162MNG6"/>
<evidence type="ECO:0000256" key="2">
    <source>
        <dbReference type="ARBA" id="ARBA00022884"/>
    </source>
</evidence>
<dbReference type="STRING" id="520767.ATZ99_10330"/>
<name>A0A162MNG6_9FIRM</name>
<keyword evidence="3" id="KW-0133">Cell shape</keyword>
<dbReference type="EMBL" id="LOHZ01000025">
    <property type="protein sequence ID" value="KYO66788.1"/>
    <property type="molecule type" value="Genomic_DNA"/>
</dbReference>
<dbReference type="NCBIfam" id="NF001748">
    <property type="entry name" value="PRK00468.1"/>
    <property type="match status" value="1"/>
</dbReference>
<dbReference type="InterPro" id="IPR015946">
    <property type="entry name" value="KH_dom-like_a/b"/>
</dbReference>
<proteinExistence type="inferred from homology"/>
<comment type="subunit">
    <text evidence="3">Forms a complex with KhpB.</text>
</comment>
<reference evidence="4 5" key="1">
    <citation type="submission" date="2015-12" db="EMBL/GenBank/DDBJ databases">
        <title>Draft genome of Thermovenabulum gondwanense isolated from a red thermophilic microbial mat colonisisng an outflow channel of a bore well.</title>
        <authorList>
            <person name="Patel B.K."/>
        </authorList>
    </citation>
    <scope>NUCLEOTIDE SEQUENCE [LARGE SCALE GENOMIC DNA]</scope>
    <source>
        <strain evidence="4 5">R270</strain>
    </source>
</reference>
<dbReference type="RefSeq" id="WP_068748167.1">
    <property type="nucleotide sequence ID" value="NZ_LOHZ01000025.1"/>
</dbReference>
<dbReference type="GO" id="GO:0071555">
    <property type="term" value="P:cell wall organization"/>
    <property type="evidence" value="ECO:0007669"/>
    <property type="project" value="UniProtKB-KW"/>
</dbReference>
<dbReference type="Pfam" id="PF13083">
    <property type="entry name" value="KH_KhpA-B"/>
    <property type="match status" value="1"/>
</dbReference>
<comment type="caution">
    <text evidence="4">The sequence shown here is derived from an EMBL/GenBank/DDBJ whole genome shotgun (WGS) entry which is preliminary data.</text>
</comment>
<dbReference type="PROSITE" id="PS50084">
    <property type="entry name" value="KH_TYPE_1"/>
    <property type="match status" value="1"/>
</dbReference>
<dbReference type="PANTHER" id="PTHR34654">
    <property type="entry name" value="UPF0109 PROTEIN SCO5592"/>
    <property type="match status" value="1"/>
</dbReference>
<keyword evidence="2 3" id="KW-0694">RNA-binding</keyword>
<evidence type="ECO:0000313" key="5">
    <source>
        <dbReference type="Proteomes" id="UP000075737"/>
    </source>
</evidence>
<dbReference type="Gene3D" id="3.30.300.20">
    <property type="match status" value="1"/>
</dbReference>
<dbReference type="GO" id="GO:0005737">
    <property type="term" value="C:cytoplasm"/>
    <property type="evidence" value="ECO:0007669"/>
    <property type="project" value="UniProtKB-SubCell"/>
</dbReference>
<comment type="subcellular location">
    <subcellularLocation>
        <location evidence="3">Cytoplasm</location>
    </subcellularLocation>
</comment>
<dbReference type="GO" id="GO:0009252">
    <property type="term" value="P:peptidoglycan biosynthetic process"/>
    <property type="evidence" value="ECO:0007669"/>
    <property type="project" value="UniProtKB-UniRule"/>
</dbReference>
<comment type="function">
    <text evidence="3">A probable RNA chaperone. Forms a complex with KhpB which binds to cellular RNA and controls its expression. Plays a role in peptidoglycan (PG) homeostasis and cell length regulation.</text>
</comment>
<dbReference type="SUPFAM" id="SSF54814">
    <property type="entry name" value="Prokaryotic type KH domain (KH-domain type II)"/>
    <property type="match status" value="1"/>
</dbReference>
<dbReference type="HAMAP" id="MF_00088">
    <property type="entry name" value="KhpA"/>
    <property type="match status" value="1"/>
</dbReference>
<keyword evidence="5" id="KW-1185">Reference proteome</keyword>
<keyword evidence="3" id="KW-0961">Cell wall biogenesis/degradation</keyword>
<dbReference type="GO" id="GO:0008360">
    <property type="term" value="P:regulation of cell shape"/>
    <property type="evidence" value="ECO:0007669"/>
    <property type="project" value="UniProtKB-KW"/>
</dbReference>
<organism evidence="4 5">
    <name type="scientific">Thermovenabulum gondwanense</name>
    <dbReference type="NCBI Taxonomy" id="520767"/>
    <lineage>
        <taxon>Bacteria</taxon>
        <taxon>Bacillati</taxon>
        <taxon>Bacillota</taxon>
        <taxon>Clostridia</taxon>
        <taxon>Thermosediminibacterales</taxon>
        <taxon>Thermosediminibacteraceae</taxon>
        <taxon>Thermovenabulum</taxon>
    </lineage>
</organism>
<dbReference type="InterPro" id="IPR020627">
    <property type="entry name" value="KhpA"/>
</dbReference>
<dbReference type="InterPro" id="IPR009019">
    <property type="entry name" value="KH_sf_prok-type"/>
</dbReference>
<dbReference type="PATRIC" id="fig|520767.4.peg.1132"/>
<dbReference type="OrthoDB" id="9812389at2"/>
<gene>
    <name evidence="3" type="primary">khpA</name>
    <name evidence="4" type="ORF">ATZ99_10330</name>
</gene>
<dbReference type="CDD" id="cd22533">
    <property type="entry name" value="KH-II_YlqC-like"/>
    <property type="match status" value="1"/>
</dbReference>
<dbReference type="GO" id="GO:0003723">
    <property type="term" value="F:RNA binding"/>
    <property type="evidence" value="ECO:0007669"/>
    <property type="project" value="UniProtKB-UniRule"/>
</dbReference>
<sequence length="75" mass="8229">MVELVEYIAKALVDHPEDVTVNRVEGEQSVILELKVHPEDMGKIIGKQGRIAKAIRTVVKAAAAKQGKRVVVEIL</sequence>
<keyword evidence="3" id="KW-0143">Chaperone</keyword>
<dbReference type="Proteomes" id="UP000075737">
    <property type="component" value="Unassembled WGS sequence"/>
</dbReference>
<keyword evidence="1 3" id="KW-0963">Cytoplasm</keyword>
<protein>
    <recommendedName>
        <fullName evidence="3">RNA-binding protein KhpA</fullName>
    </recommendedName>
    <alternativeName>
        <fullName evidence="3">KH-domain protein A</fullName>
    </alternativeName>
</protein>